<feature type="transmembrane region" description="Helical" evidence="12">
    <location>
        <begin position="20"/>
        <end position="41"/>
    </location>
</feature>
<sequence>MLLRREIAESLDPALRISPGLSVLNKAITIIIILSLLLAIIETERSIYQGHEWLFLSSEWIFTIVFAIEYVARVWVSIENPKYSNRLVYMLTPAAILDLLTVLLILLTTLGTEGFILRLARLLRVLRIAKLGRYTVAMQNIGHAIYSRRFELIISFAIGVFALILSSSILYIVEGGVQPENFGSIPRAMWWSIATLTTVGYGDVYPITPLGKLFGAITAITGIGLIAMPTGILAASFSDAIQNIRKNHQEEE</sequence>
<dbReference type="InterPro" id="IPR005821">
    <property type="entry name" value="Ion_trans_dom"/>
</dbReference>
<dbReference type="GO" id="GO:0001508">
    <property type="term" value="P:action potential"/>
    <property type="evidence" value="ECO:0007669"/>
    <property type="project" value="TreeGrafter"/>
</dbReference>
<keyword evidence="3" id="KW-0633">Potassium transport</keyword>
<evidence type="ECO:0000256" key="10">
    <source>
        <dbReference type="ARBA" id="ARBA00023136"/>
    </source>
</evidence>
<evidence type="ECO:0000259" key="13">
    <source>
        <dbReference type="Pfam" id="PF00520"/>
    </source>
</evidence>
<dbReference type="InterPro" id="IPR027359">
    <property type="entry name" value="Volt_channel_dom_sf"/>
</dbReference>
<keyword evidence="15" id="KW-1185">Reference proteome</keyword>
<evidence type="ECO:0000256" key="1">
    <source>
        <dbReference type="ARBA" id="ARBA00004141"/>
    </source>
</evidence>
<keyword evidence="8 12" id="KW-1133">Transmembrane helix</keyword>
<evidence type="ECO:0000256" key="5">
    <source>
        <dbReference type="ARBA" id="ARBA00022826"/>
    </source>
</evidence>
<evidence type="ECO:0000256" key="4">
    <source>
        <dbReference type="ARBA" id="ARBA00022692"/>
    </source>
</evidence>
<keyword evidence="10 12" id="KW-0472">Membrane</keyword>
<dbReference type="GO" id="GO:0005249">
    <property type="term" value="F:voltage-gated potassium channel activity"/>
    <property type="evidence" value="ECO:0007669"/>
    <property type="project" value="InterPro"/>
</dbReference>
<keyword evidence="11 14" id="KW-0407">Ion channel</keyword>
<comment type="caution">
    <text evidence="14">The sequence shown here is derived from an EMBL/GenBank/DDBJ whole genome shotgun (WGS) entry which is preliminary data.</text>
</comment>
<dbReference type="STRING" id="458.Lrub_0719"/>
<reference evidence="14 15" key="1">
    <citation type="submission" date="2015-11" db="EMBL/GenBank/DDBJ databases">
        <title>Genomic analysis of 38 Legionella species identifies large and diverse effector repertoires.</title>
        <authorList>
            <person name="Burstein D."/>
            <person name="Amaro F."/>
            <person name="Zusman T."/>
            <person name="Lifshitz Z."/>
            <person name="Cohen O."/>
            <person name="Gilbert J.A."/>
            <person name="Pupko T."/>
            <person name="Shuman H.A."/>
            <person name="Segal G."/>
        </authorList>
    </citation>
    <scope>NUCLEOTIDE SEQUENCE [LARGE SCALE GENOMIC DNA]</scope>
    <source>
        <strain evidence="14 15">WA-270A-C2</strain>
    </source>
</reference>
<name>A0A0W0XVK0_9GAMM</name>
<evidence type="ECO:0000313" key="15">
    <source>
        <dbReference type="Proteomes" id="UP000054608"/>
    </source>
</evidence>
<dbReference type="AlphaFoldDB" id="A0A0W0XVK0"/>
<dbReference type="PANTHER" id="PTHR11537">
    <property type="entry name" value="VOLTAGE-GATED POTASSIUM CHANNEL"/>
    <property type="match status" value="1"/>
</dbReference>
<dbReference type="Gene3D" id="1.20.120.350">
    <property type="entry name" value="Voltage-gated potassium channels. Chain C"/>
    <property type="match status" value="1"/>
</dbReference>
<dbReference type="EMBL" id="LNYT01000007">
    <property type="protein sequence ID" value="KTD48368.1"/>
    <property type="molecule type" value="Genomic_DNA"/>
</dbReference>
<dbReference type="Gene3D" id="1.10.287.70">
    <property type="match status" value="1"/>
</dbReference>
<evidence type="ECO:0000256" key="9">
    <source>
        <dbReference type="ARBA" id="ARBA00023065"/>
    </source>
</evidence>
<keyword evidence="6" id="KW-0851">Voltage-gated channel</keyword>
<feature type="transmembrane region" description="Helical" evidence="12">
    <location>
        <begin position="213"/>
        <end position="237"/>
    </location>
</feature>
<protein>
    <submittedName>
        <fullName evidence="14">Cyclic nucleotide-gated potassium channel</fullName>
    </submittedName>
</protein>
<feature type="transmembrane region" description="Helical" evidence="12">
    <location>
        <begin position="96"/>
        <end position="120"/>
    </location>
</feature>
<dbReference type="PRINTS" id="PR00169">
    <property type="entry name" value="KCHANNEL"/>
</dbReference>
<evidence type="ECO:0000256" key="3">
    <source>
        <dbReference type="ARBA" id="ARBA00022538"/>
    </source>
</evidence>
<dbReference type="SUPFAM" id="SSF81324">
    <property type="entry name" value="Voltage-gated potassium channels"/>
    <property type="match status" value="1"/>
</dbReference>
<evidence type="ECO:0000256" key="2">
    <source>
        <dbReference type="ARBA" id="ARBA00022448"/>
    </source>
</evidence>
<keyword evidence="7" id="KW-0630">Potassium</keyword>
<proteinExistence type="predicted"/>
<feature type="transmembrane region" description="Helical" evidence="12">
    <location>
        <begin position="152"/>
        <end position="173"/>
    </location>
</feature>
<accession>A0A0W0XVK0</accession>
<keyword evidence="4 12" id="KW-0812">Transmembrane</keyword>
<dbReference type="Proteomes" id="UP000054608">
    <property type="component" value="Unassembled WGS sequence"/>
</dbReference>
<dbReference type="InterPro" id="IPR028325">
    <property type="entry name" value="VG_K_chnl"/>
</dbReference>
<keyword evidence="2" id="KW-0813">Transport</keyword>
<keyword evidence="5" id="KW-0631">Potassium channel</keyword>
<dbReference type="PATRIC" id="fig|458.5.peg.746"/>
<dbReference type="PANTHER" id="PTHR11537:SF254">
    <property type="entry name" value="POTASSIUM VOLTAGE-GATED CHANNEL PROTEIN SHAB"/>
    <property type="match status" value="1"/>
</dbReference>
<dbReference type="Pfam" id="PF00520">
    <property type="entry name" value="Ion_trans"/>
    <property type="match status" value="1"/>
</dbReference>
<dbReference type="GO" id="GO:0008076">
    <property type="term" value="C:voltage-gated potassium channel complex"/>
    <property type="evidence" value="ECO:0007669"/>
    <property type="project" value="InterPro"/>
</dbReference>
<evidence type="ECO:0000256" key="12">
    <source>
        <dbReference type="SAM" id="Phobius"/>
    </source>
</evidence>
<feature type="transmembrane region" description="Helical" evidence="12">
    <location>
        <begin position="53"/>
        <end position="76"/>
    </location>
</feature>
<feature type="domain" description="Ion transport" evidence="13">
    <location>
        <begin position="24"/>
        <end position="240"/>
    </location>
</feature>
<keyword evidence="9" id="KW-0406">Ion transport</keyword>
<evidence type="ECO:0000256" key="8">
    <source>
        <dbReference type="ARBA" id="ARBA00022989"/>
    </source>
</evidence>
<gene>
    <name evidence="14" type="ORF">Lrub_0719</name>
</gene>
<dbReference type="RefSeq" id="WP_058530850.1">
    <property type="nucleotide sequence ID" value="NZ_CAAAIN010000001.1"/>
</dbReference>
<organism evidence="14 15">
    <name type="scientific">Legionella rubrilucens</name>
    <dbReference type="NCBI Taxonomy" id="458"/>
    <lineage>
        <taxon>Bacteria</taxon>
        <taxon>Pseudomonadati</taxon>
        <taxon>Pseudomonadota</taxon>
        <taxon>Gammaproteobacteria</taxon>
        <taxon>Legionellales</taxon>
        <taxon>Legionellaceae</taxon>
        <taxon>Legionella</taxon>
    </lineage>
</organism>
<evidence type="ECO:0000256" key="11">
    <source>
        <dbReference type="ARBA" id="ARBA00023303"/>
    </source>
</evidence>
<evidence type="ECO:0000313" key="14">
    <source>
        <dbReference type="EMBL" id="KTD48368.1"/>
    </source>
</evidence>
<evidence type="ECO:0000256" key="7">
    <source>
        <dbReference type="ARBA" id="ARBA00022958"/>
    </source>
</evidence>
<comment type="subcellular location">
    <subcellularLocation>
        <location evidence="1">Membrane</location>
        <topology evidence="1">Multi-pass membrane protein</topology>
    </subcellularLocation>
</comment>
<dbReference type="OrthoDB" id="9799090at2"/>
<evidence type="ECO:0000256" key="6">
    <source>
        <dbReference type="ARBA" id="ARBA00022882"/>
    </source>
</evidence>